<protein>
    <submittedName>
        <fullName evidence="1">Uncharacterized protein</fullName>
    </submittedName>
</protein>
<name>A0ABN0EKG9_9FIRM</name>
<dbReference type="Pfam" id="PF21825">
    <property type="entry name" value="crAss001_48"/>
    <property type="match status" value="1"/>
</dbReference>
<evidence type="ECO:0000313" key="2">
    <source>
        <dbReference type="Proteomes" id="UP000005963"/>
    </source>
</evidence>
<accession>A0ABN0EKG9</accession>
<dbReference type="Proteomes" id="UP000005963">
    <property type="component" value="Unassembled WGS sequence"/>
</dbReference>
<dbReference type="EMBL" id="ADMB01000024">
    <property type="protein sequence ID" value="EHR38731.1"/>
    <property type="molecule type" value="Genomic_DNA"/>
</dbReference>
<proteinExistence type="predicted"/>
<organism evidence="1 2">
    <name type="scientific">Megamonas funiformis YIT 11815</name>
    <dbReference type="NCBI Taxonomy" id="742816"/>
    <lineage>
        <taxon>Bacteria</taxon>
        <taxon>Bacillati</taxon>
        <taxon>Bacillota</taxon>
        <taxon>Negativicutes</taxon>
        <taxon>Selenomonadales</taxon>
        <taxon>Selenomonadaceae</taxon>
        <taxon>Megamonas</taxon>
    </lineage>
</organism>
<dbReference type="GeneID" id="62778757"/>
<keyword evidence="2" id="KW-1185">Reference proteome</keyword>
<dbReference type="RefSeq" id="WP_008537754.1">
    <property type="nucleotide sequence ID" value="NZ_JH601090.1"/>
</dbReference>
<evidence type="ECO:0000313" key="1">
    <source>
        <dbReference type="EMBL" id="EHR38731.1"/>
    </source>
</evidence>
<reference evidence="1 2" key="1">
    <citation type="submission" date="2012-01" db="EMBL/GenBank/DDBJ databases">
        <title>The Genome Sequence of Megamonas funiformis YIT 11815.</title>
        <authorList>
            <consortium name="The Broad Institute Genome Sequencing Platform"/>
            <person name="Earl A."/>
            <person name="Ward D."/>
            <person name="Feldgarden M."/>
            <person name="Gevers D."/>
            <person name="Morotomi M."/>
            <person name="Young S.K."/>
            <person name="Zeng Q."/>
            <person name="Gargeya S."/>
            <person name="Fitzgerald M."/>
            <person name="Haas B."/>
            <person name="Abouelleil A."/>
            <person name="Alvarado L."/>
            <person name="Arachchi H.M."/>
            <person name="Berlin A."/>
            <person name="Chapman S.B."/>
            <person name="Gearin G."/>
            <person name="Goldberg J."/>
            <person name="Griggs A."/>
            <person name="Gujja S."/>
            <person name="Hansen M."/>
            <person name="Heiman D."/>
            <person name="Howarth C."/>
            <person name="Larimer J."/>
            <person name="Lui A."/>
            <person name="MacDonald P.J.P."/>
            <person name="McCowen C."/>
            <person name="Montmayeur A."/>
            <person name="Murphy C."/>
            <person name="Neiman D."/>
            <person name="Pearson M."/>
            <person name="Priest M."/>
            <person name="Roberts A."/>
            <person name="Saif S."/>
            <person name="Shea T."/>
            <person name="Sisk P."/>
            <person name="Stolte C."/>
            <person name="Sykes S."/>
            <person name="Wortman J."/>
            <person name="Nusbaum C."/>
            <person name="Birren B."/>
        </authorList>
    </citation>
    <scope>NUCLEOTIDE SEQUENCE [LARGE SCALE GENOMIC DNA]</scope>
    <source>
        <strain evidence="1 2">YIT 11815</strain>
    </source>
</reference>
<dbReference type="InterPro" id="IPR054052">
    <property type="entry name" value="Y16Q-like"/>
</dbReference>
<comment type="caution">
    <text evidence="1">The sequence shown here is derived from an EMBL/GenBank/DDBJ whole genome shotgun (WGS) entry which is preliminary data.</text>
</comment>
<gene>
    <name evidence="1" type="ORF">HMPREF9454_00536</name>
</gene>
<sequence length="89" mass="10364">MELKDTVKLMLSADFKERFQAEYAQDKNRAEGLAKMLKAYKAGTLPFKPKCSYELLYEQLIYMRAKLKVLEKRAEIENIDLAVINDESN</sequence>